<accession>A0ABV8SBG7</accession>
<dbReference type="Proteomes" id="UP001595755">
    <property type="component" value="Unassembled WGS sequence"/>
</dbReference>
<dbReference type="PIRSF" id="PIRSF006483">
    <property type="entry name" value="Membrane_protein_YitT"/>
    <property type="match status" value="1"/>
</dbReference>
<evidence type="ECO:0000256" key="4">
    <source>
        <dbReference type="ARBA" id="ARBA00022989"/>
    </source>
</evidence>
<name>A0ABV8SBG7_9BACL</name>
<feature type="transmembrane region" description="Helical" evidence="6">
    <location>
        <begin position="33"/>
        <end position="66"/>
    </location>
</feature>
<reference evidence="8" key="1">
    <citation type="journal article" date="2019" name="Int. J. Syst. Evol. Microbiol.">
        <title>The Global Catalogue of Microorganisms (GCM) 10K type strain sequencing project: providing services to taxonomists for standard genome sequencing and annotation.</title>
        <authorList>
            <consortium name="The Broad Institute Genomics Platform"/>
            <consortium name="The Broad Institute Genome Sequencing Center for Infectious Disease"/>
            <person name="Wu L."/>
            <person name="Ma J."/>
        </authorList>
    </citation>
    <scope>NUCLEOTIDE SEQUENCE [LARGE SCALE GENOMIC DNA]</scope>
    <source>
        <strain evidence="8">CGMCC 4.1641</strain>
    </source>
</reference>
<comment type="subcellular location">
    <subcellularLocation>
        <location evidence="1">Cell membrane</location>
        <topology evidence="1">Multi-pass membrane protein</topology>
    </subcellularLocation>
</comment>
<feature type="transmembrane region" description="Helical" evidence="6">
    <location>
        <begin position="171"/>
        <end position="191"/>
    </location>
</feature>
<feature type="transmembrane region" description="Helical" evidence="6">
    <location>
        <begin position="105"/>
        <end position="126"/>
    </location>
</feature>
<dbReference type="PANTHER" id="PTHR33545">
    <property type="entry name" value="UPF0750 MEMBRANE PROTEIN YITT-RELATED"/>
    <property type="match status" value="1"/>
</dbReference>
<keyword evidence="3 6" id="KW-0812">Transmembrane</keyword>
<keyword evidence="8" id="KW-1185">Reference proteome</keyword>
<comment type="caution">
    <text evidence="7">The sequence shown here is derived from an EMBL/GenBank/DDBJ whole genome shotgun (WGS) entry which is preliminary data.</text>
</comment>
<dbReference type="InterPro" id="IPR015867">
    <property type="entry name" value="N-reg_PII/ATP_PRibTrfase_C"/>
</dbReference>
<evidence type="ECO:0000313" key="8">
    <source>
        <dbReference type="Proteomes" id="UP001595755"/>
    </source>
</evidence>
<keyword evidence="5 6" id="KW-0472">Membrane</keyword>
<evidence type="ECO:0000256" key="6">
    <source>
        <dbReference type="SAM" id="Phobius"/>
    </source>
</evidence>
<dbReference type="Gene3D" id="3.30.70.120">
    <property type="match status" value="1"/>
</dbReference>
<dbReference type="EMBL" id="JBHSED010000035">
    <property type="protein sequence ID" value="MFC4304918.1"/>
    <property type="molecule type" value="Genomic_DNA"/>
</dbReference>
<evidence type="ECO:0000256" key="3">
    <source>
        <dbReference type="ARBA" id="ARBA00022692"/>
    </source>
</evidence>
<organism evidence="7 8">
    <name type="scientific">Cohnella boryungensis</name>
    <dbReference type="NCBI Taxonomy" id="768479"/>
    <lineage>
        <taxon>Bacteria</taxon>
        <taxon>Bacillati</taxon>
        <taxon>Bacillota</taxon>
        <taxon>Bacilli</taxon>
        <taxon>Bacillales</taxon>
        <taxon>Paenibacillaceae</taxon>
        <taxon>Cohnella</taxon>
    </lineage>
</organism>
<gene>
    <name evidence="7" type="ORF">ACFO1S_15920</name>
</gene>
<evidence type="ECO:0000256" key="5">
    <source>
        <dbReference type="ARBA" id="ARBA00023136"/>
    </source>
</evidence>
<protein>
    <submittedName>
        <fullName evidence="7">YitT family protein</fullName>
    </submittedName>
</protein>
<feature type="transmembrane region" description="Helical" evidence="6">
    <location>
        <begin position="78"/>
        <end position="99"/>
    </location>
</feature>
<dbReference type="PANTHER" id="PTHR33545:SF3">
    <property type="entry name" value="UPF0750 MEMBRANE PROTEIN YQFU"/>
    <property type="match status" value="1"/>
</dbReference>
<dbReference type="InterPro" id="IPR003740">
    <property type="entry name" value="YitT"/>
</dbReference>
<sequence>MTSMRFTNRLLFVLVGSLLSAVGLELFLVPHKMIVGGVTGVSAIFSYLTEMRLGLFLFLLNLPFVLLRYRKFDSQTRLMTLMGLAVLSLSAFFLHPAPALMDHTLASAAAGGIALGIGIGMVLRYGGFIDSADGVAMLSKASPARTLKIMWLVNGAILLSGGFVFGWDEAMYSIVAFLLAYRMADFAMSGFSMTRMVWIKSEHGEEIRQALRSKFGKEVVFLNDGPSDGQQDGRLILCTVSRLEQARVMRDIKALDPNCSMAFHAIHR</sequence>
<dbReference type="RefSeq" id="WP_378127116.1">
    <property type="nucleotide sequence ID" value="NZ_JBHSED010000035.1"/>
</dbReference>
<keyword evidence="2" id="KW-1003">Cell membrane</keyword>
<evidence type="ECO:0000256" key="2">
    <source>
        <dbReference type="ARBA" id="ARBA00022475"/>
    </source>
</evidence>
<evidence type="ECO:0000256" key="1">
    <source>
        <dbReference type="ARBA" id="ARBA00004651"/>
    </source>
</evidence>
<dbReference type="Pfam" id="PF02588">
    <property type="entry name" value="YitT_membrane"/>
    <property type="match status" value="1"/>
</dbReference>
<evidence type="ECO:0000313" key="7">
    <source>
        <dbReference type="EMBL" id="MFC4304918.1"/>
    </source>
</evidence>
<feature type="transmembrane region" description="Helical" evidence="6">
    <location>
        <begin position="147"/>
        <end position="165"/>
    </location>
</feature>
<proteinExistence type="predicted"/>
<keyword evidence="4 6" id="KW-1133">Transmembrane helix</keyword>
<dbReference type="InterPro" id="IPR051461">
    <property type="entry name" value="UPF0750_membrane"/>
</dbReference>